<sequence length="241" mass="25925">MRRTTRSQSRQASNPPPLTTNPITLSTPILIKNTTDAPEISWTLPTSFAPKLTGLSRSSTALLNNKRTKLRTSITRLRRTTETHLQDALDATLVFAQEEAGTAVCISPSGLLLTCSHCVADDEESALNPTAAQWLIFAKGQVVRAVCVAWDGRRDLALLQITHTEPSTSHANPSDLTSPSFPHVSISPLKTLPLTTSLLCIGHPGSEDLESSTPGQATGYDVLHVSKGIYHGMARGQDPQV</sequence>
<dbReference type="InterPro" id="IPR009003">
    <property type="entry name" value="Peptidase_S1_PA"/>
</dbReference>
<feature type="compositionally biased region" description="Low complexity" evidence="1">
    <location>
        <begin position="1"/>
        <end position="13"/>
    </location>
</feature>
<evidence type="ECO:0000313" key="2">
    <source>
        <dbReference type="EMBL" id="KAK3203747.1"/>
    </source>
</evidence>
<accession>A0AAN6LT16</accession>
<name>A0AAN6LT16_9PLEO</name>
<evidence type="ECO:0008006" key="4">
    <source>
        <dbReference type="Google" id="ProtNLM"/>
    </source>
</evidence>
<feature type="region of interest" description="Disordered" evidence="1">
    <location>
        <begin position="1"/>
        <end position="24"/>
    </location>
</feature>
<dbReference type="Proteomes" id="UP001280581">
    <property type="component" value="Unassembled WGS sequence"/>
</dbReference>
<evidence type="ECO:0000256" key="1">
    <source>
        <dbReference type="SAM" id="MobiDB-lite"/>
    </source>
</evidence>
<proteinExistence type="predicted"/>
<dbReference type="Gene3D" id="2.40.10.10">
    <property type="entry name" value="Trypsin-like serine proteases"/>
    <property type="match status" value="1"/>
</dbReference>
<dbReference type="Pfam" id="PF13365">
    <property type="entry name" value="Trypsin_2"/>
    <property type="match status" value="1"/>
</dbReference>
<dbReference type="InterPro" id="IPR043504">
    <property type="entry name" value="Peptidase_S1_PA_chymotrypsin"/>
</dbReference>
<organism evidence="2 3">
    <name type="scientific">Pseudopithomyces chartarum</name>
    <dbReference type="NCBI Taxonomy" id="1892770"/>
    <lineage>
        <taxon>Eukaryota</taxon>
        <taxon>Fungi</taxon>
        <taxon>Dikarya</taxon>
        <taxon>Ascomycota</taxon>
        <taxon>Pezizomycotina</taxon>
        <taxon>Dothideomycetes</taxon>
        <taxon>Pleosporomycetidae</taxon>
        <taxon>Pleosporales</taxon>
        <taxon>Massarineae</taxon>
        <taxon>Didymosphaeriaceae</taxon>
        <taxon>Pseudopithomyces</taxon>
    </lineage>
</organism>
<protein>
    <recommendedName>
        <fullName evidence="4">AT hook domain-containing protein</fullName>
    </recommendedName>
</protein>
<evidence type="ECO:0000313" key="3">
    <source>
        <dbReference type="Proteomes" id="UP001280581"/>
    </source>
</evidence>
<gene>
    <name evidence="2" type="ORF">GRF29_106g514984</name>
</gene>
<dbReference type="AlphaFoldDB" id="A0AAN6LT16"/>
<dbReference type="EMBL" id="WVTA01000010">
    <property type="protein sequence ID" value="KAK3203747.1"/>
    <property type="molecule type" value="Genomic_DNA"/>
</dbReference>
<reference evidence="2 3" key="1">
    <citation type="submission" date="2021-02" db="EMBL/GenBank/DDBJ databases">
        <title>Genome assembly of Pseudopithomyces chartarum.</title>
        <authorList>
            <person name="Jauregui R."/>
            <person name="Singh J."/>
            <person name="Voisey C."/>
        </authorList>
    </citation>
    <scope>NUCLEOTIDE SEQUENCE [LARGE SCALE GENOMIC DNA]</scope>
    <source>
        <strain evidence="2 3">AGR01</strain>
    </source>
</reference>
<comment type="caution">
    <text evidence="2">The sequence shown here is derived from an EMBL/GenBank/DDBJ whole genome shotgun (WGS) entry which is preliminary data.</text>
</comment>
<keyword evidence="3" id="KW-1185">Reference proteome</keyword>
<dbReference type="SUPFAM" id="SSF50494">
    <property type="entry name" value="Trypsin-like serine proteases"/>
    <property type="match status" value="1"/>
</dbReference>